<gene>
    <name evidence="1" type="ORF">A2215_02925</name>
</gene>
<dbReference type="Proteomes" id="UP000178583">
    <property type="component" value="Unassembled WGS sequence"/>
</dbReference>
<protein>
    <submittedName>
        <fullName evidence="1">Uncharacterized protein</fullName>
    </submittedName>
</protein>
<name>A0A1F5E4M8_9BACT</name>
<organism evidence="1 2">
    <name type="scientific">Candidatus Berkelbacteria bacterium RIFOXYA2_FULL_43_10</name>
    <dbReference type="NCBI Taxonomy" id="1797472"/>
    <lineage>
        <taxon>Bacteria</taxon>
        <taxon>Candidatus Berkelbacteria</taxon>
    </lineage>
</organism>
<proteinExistence type="predicted"/>
<comment type="caution">
    <text evidence="1">The sequence shown here is derived from an EMBL/GenBank/DDBJ whole genome shotgun (WGS) entry which is preliminary data.</text>
</comment>
<dbReference type="EMBL" id="MEZY01000050">
    <property type="protein sequence ID" value="OGD62369.1"/>
    <property type="molecule type" value="Genomic_DNA"/>
</dbReference>
<evidence type="ECO:0000313" key="1">
    <source>
        <dbReference type="EMBL" id="OGD62369.1"/>
    </source>
</evidence>
<sequence length="1404" mass="159220">MSSESEKYTQEEAINEALEIKGVIRDARTSIDKDKTSKDEYESADRYIDLKNKLDDVQLEELNTIRSHLRFGLGGTGIEMLESSTLPKELIDMVIGEEISHTIKVVGRVIAEQINKYITDGILSKEQAEQSIIEGTTAFLRAYGNPLTYARFIEDSRPWVGLLSCPEYRAVAQDVIIRVLNPPASLSSVIWVSDITRYMQPLGVVEEAKTVPAVREAAIAAYAKTFHESISRGSDMSGRHSDAHDGIRSLFNLTEEELFDVQIGEITRWLELRNTHWALSAQEECGLTNQQLLDSEAFIQSSRQMLVKILDEEKGNRSEVQSVYDAIEFADHFEFDQEFLVDEELQTAARGSFIRHMVAGGGEIGTADHIADAFEIPETFLTSSEAREAAIKGIKILLKSKSNSDIREYYPRAIELVKLSPEEFDSTIKETLADIMEESDGINKAREFAGKLNVSDEKFLEMAQSIMVESLKDSNLGLAIRIVEGVDIPEELIRGEEIRTLAIGAFSGYLEKRSIHISVLRELVEKFHLPEDVESYNQNLLFGVTEKIKLDKISDVLSLLSEYQTYVWYLTDEKKKWIFNSKELNLIKEKFLEPKEIHLLKENGFNLAAKWTETNDSGKDGWKQAFEILSQTKERRLHEWEDEENITGPFRRGAEIFGYERMFYYMTHSNGGRHDALYAFDSIVNNLYQPSGLEANVFYSCILQQVLDDTSHQYPERSSVRWLNNIAQNTSPEQIQKTLQDLSTFVEIPKLRELAQHINSFDDVFSSWSNLKRFYAIQKLIEKRELLEKLAELKNQGRDRLYNYIETLAFHETSDVSMEKVMQFWQDPERFLSVGDEHSGRRHNMKKPSNYVNIPNLDLTAEELRDSLVEGDLDSLQVFHPFEIVYDVPIETNGGEPLPILELLKKALGSRKNNIPGLAINPTKLFSGVGKMFKAQGINLQAYISGEIQISSEQEDILFDLINDPNFGVKKSAVKTDKYRAKIYLKSDPEGVVAGNDTACCMPFGSGKNNVYTYNPVCSIFTIQRQTADGRWRTIAQSVLTEDRDIKTNISDLTQTVENAETPEIATLIPDEILTSAKSTITADNVEVAPNFRSREGASELLENLYRDFFNEYLSRYNVDGRFDDQRIIVGEGYSDALNTLPKVDNTFLPYAPVAYSDNIYPTAYSLPLHKAEPFGVAKAVTETEQPPNETENIEALKAVGIAGLSYLDFRDTLPVAFLEGKAYADNPSLLTYLHNLENGLIAKDITNSSKKRLNMSLKWQDTEGRIRGYILAYEGKKQDEKDELEDYDEYDNDENEDMHPQVSDNGERILYISDLASDKASAFAGGRLIKAFFALYKINYLDKGDPIPIFFEGREQTSYAIIKRQLDRISKDLGARLEMDEGETHKEGGDIMHPVTLRVKGAA</sequence>
<accession>A0A1F5E4M8</accession>
<reference evidence="1 2" key="1">
    <citation type="journal article" date="2016" name="Nat. Commun.">
        <title>Thousands of microbial genomes shed light on interconnected biogeochemical processes in an aquifer system.</title>
        <authorList>
            <person name="Anantharaman K."/>
            <person name="Brown C.T."/>
            <person name="Hug L.A."/>
            <person name="Sharon I."/>
            <person name="Castelle C.J."/>
            <person name="Probst A.J."/>
            <person name="Thomas B.C."/>
            <person name="Singh A."/>
            <person name="Wilkins M.J."/>
            <person name="Karaoz U."/>
            <person name="Brodie E.L."/>
            <person name="Williams K.H."/>
            <person name="Hubbard S.S."/>
            <person name="Banfield J.F."/>
        </authorList>
    </citation>
    <scope>NUCLEOTIDE SEQUENCE [LARGE SCALE GENOMIC DNA]</scope>
</reference>
<evidence type="ECO:0000313" key="2">
    <source>
        <dbReference type="Proteomes" id="UP000178583"/>
    </source>
</evidence>